<dbReference type="InterPro" id="IPR047544">
    <property type="entry name" value="RING-HC_RBR_RNF216"/>
</dbReference>
<proteinExistence type="inferred from homology"/>
<dbReference type="InterPro" id="IPR024079">
    <property type="entry name" value="MetalloPept_cat_dom_sf"/>
</dbReference>
<keyword evidence="15" id="KW-0472">Membrane</keyword>
<evidence type="ECO:0000313" key="17">
    <source>
        <dbReference type="EMBL" id="KAF4303399.1"/>
    </source>
</evidence>
<dbReference type="InterPro" id="IPR044066">
    <property type="entry name" value="TRIAD_supradom"/>
</dbReference>
<comment type="similarity">
    <text evidence="2 13">Belongs to the peptidase M3 family.</text>
</comment>
<dbReference type="Gene3D" id="1.20.120.1750">
    <property type="match status" value="1"/>
</dbReference>
<evidence type="ECO:0000256" key="2">
    <source>
        <dbReference type="ARBA" id="ARBA00006040"/>
    </source>
</evidence>
<dbReference type="Gene3D" id="1.20.1050.40">
    <property type="entry name" value="Endopeptidase. Chain P, domain 1"/>
    <property type="match status" value="1"/>
</dbReference>
<feature type="compositionally biased region" description="Low complexity" evidence="14">
    <location>
        <begin position="25"/>
        <end position="40"/>
    </location>
</feature>
<dbReference type="Pfam" id="PF01432">
    <property type="entry name" value="Peptidase_M3"/>
    <property type="match status" value="1"/>
</dbReference>
<dbReference type="GO" id="GO:0006508">
    <property type="term" value="P:proteolysis"/>
    <property type="evidence" value="ECO:0007669"/>
    <property type="project" value="UniProtKB-KW"/>
</dbReference>
<dbReference type="GO" id="GO:0016740">
    <property type="term" value="F:transferase activity"/>
    <property type="evidence" value="ECO:0007669"/>
    <property type="project" value="UniProtKB-KW"/>
</dbReference>
<comment type="subcellular location">
    <subcellularLocation>
        <location evidence="1">Cytoplasm</location>
    </subcellularLocation>
</comment>
<evidence type="ECO:0000256" key="14">
    <source>
        <dbReference type="SAM" id="MobiDB-lite"/>
    </source>
</evidence>
<feature type="compositionally biased region" description="Basic and acidic residues" evidence="14">
    <location>
        <begin position="43"/>
        <end position="52"/>
    </location>
</feature>
<keyword evidence="9" id="KW-0833">Ubl conjugation pathway</keyword>
<protein>
    <submittedName>
        <fullName evidence="17">Saccharolysin</fullName>
    </submittedName>
</protein>
<organism evidence="17 18">
    <name type="scientific">Botryosphaeria dothidea</name>
    <dbReference type="NCBI Taxonomy" id="55169"/>
    <lineage>
        <taxon>Eukaryota</taxon>
        <taxon>Fungi</taxon>
        <taxon>Dikarya</taxon>
        <taxon>Ascomycota</taxon>
        <taxon>Pezizomycotina</taxon>
        <taxon>Dothideomycetes</taxon>
        <taxon>Dothideomycetes incertae sedis</taxon>
        <taxon>Botryosphaeriales</taxon>
        <taxon>Botryosphaeriaceae</taxon>
        <taxon>Botryosphaeria</taxon>
    </lineage>
</organism>
<dbReference type="Pfam" id="PF26191">
    <property type="entry name" value="RING-HC_RBR_RNF216"/>
    <property type="match status" value="1"/>
</dbReference>
<evidence type="ECO:0000313" key="18">
    <source>
        <dbReference type="Proteomes" id="UP000572817"/>
    </source>
</evidence>
<evidence type="ECO:0000256" key="6">
    <source>
        <dbReference type="ARBA" id="ARBA00022723"/>
    </source>
</evidence>
<dbReference type="PANTHER" id="PTHR11804:SF84">
    <property type="entry name" value="SACCHAROLYSIN"/>
    <property type="match status" value="1"/>
</dbReference>
<evidence type="ECO:0000256" key="7">
    <source>
        <dbReference type="ARBA" id="ARBA00022737"/>
    </source>
</evidence>
<dbReference type="FunFam" id="3.40.390.10:FF:000006">
    <property type="entry name" value="Thimet oligopeptidase 1"/>
    <property type="match status" value="1"/>
</dbReference>
<evidence type="ECO:0000256" key="11">
    <source>
        <dbReference type="ARBA" id="ARBA00022833"/>
    </source>
</evidence>
<evidence type="ECO:0000256" key="1">
    <source>
        <dbReference type="ARBA" id="ARBA00004496"/>
    </source>
</evidence>
<evidence type="ECO:0000256" key="8">
    <source>
        <dbReference type="ARBA" id="ARBA00022771"/>
    </source>
</evidence>
<keyword evidence="7" id="KW-0677">Repeat</keyword>
<dbReference type="Pfam" id="PF26112">
    <property type="entry name" value="UBA_RNF216"/>
    <property type="match status" value="1"/>
</dbReference>
<sequence length="1450" mass="164684">MLSGLPFRASLRPRLSQPELALHQATAAPPRSQSTSPQQPKSFDPEHPRFEPDDPDLNSLNAQLDVLTTVFPDVQPEVFREMLTNFSEESRLEVVTETMLRQPDRWVRGRYRAYLEQKEQKADEVKAARCAPDIETRLPAEEKFRRDNYKLAVKDALYQEFKGLSHSAIRAVLAECNHSYTHARPVLLGLVSKSWRFSVTSFFTRRKTPSAEDHPLVAWQKPDPRIGGALVPRLVLTKSAELNKELYDSLIAPQLAKQNEERMIQDRTLAEQLNDEEAEAAGEMYDCECCFTPSAFEQMSSCDESGHWICFRCIRFSMNEALYGQGWARSVNTDRLTLNCIAPVAEGQCQGCLPQHSVQRALAEDRDGEGAFRKFEERAITDSLRKSEIPFVQCPFCAYAEVDDVTLPLLAWKPRSRQVLGLSFVSFMHFLYLKPIYMVARFLSLFSFFFVTLNYLLPCRLRIDLLSPILSSRTRVARRRRGLRFTCANPSCGRASCLNCHKRWRDPHVCHESALASLRTHVENAVSNAVKRTCPRCNTSFLKSGGCNKLVCVCGYAMCYVCRKRIAPDEGYQHFCNHFRGNNPGVGNACTECDKCHLYAEEDVDEVMRSAAREAEREWKERNEGLVGGAGSSLAGLSVQQGALLAGPGGQGKGKQEIVGVRRGTEWEEWLDWLVDAVLALLLISFILFVSISLILASSRFGYRLQAVLGSLRPSSFTFGSQQARPLTNVTMAPSQYQKPPQAPPLFTHTPETVLEETKKLIARSRNIQDEIVKNITPEKATFGNVMLPVAHDDNKMGIESHILGFYSAVSTEKALRDASNDAESLMDKFSIEMSMREDYFNLVDAALKKKENLDPESKRLLEKNHKSYVRNGLGIPAGPKRDRFKEIKDRLSEISIAFQKNLNEENGGLWLTPKELDGVPDDVVSNLEKGTGENEGKVRLTFKYPDLFPTLKYANDADVRKQLFVANENKCNNNVDLFREAITLRDEAARLLGYNNHAEFRIEDKMAKTPKTVNDFLGDLRERLAPGGVEEIQKLKDLKKQDVESRAEKFDDHYYLWDHRFYDRLMLEKDYQLDQNTIAEYFPLGPTIHGMLQIFEELFGLVFVEITGEERSKISETGKGDDIVWHEEVQVFSVWDDEGEGAGFVGYLYLDLFPREGKYGHAANFNLQPGYIDENGKRRYPATALVCNFSKPTPKKPSLLKHDEVVTLFHELGHGIHDLVSRTTYSQFHGTNTVRDFVEAPSQMLENWCWTPSQLKSLSHHYSYLSSEYKAAYEESSKSTAQPEERIPDSLINSLISTKHVNDALFNLRQLHFGIFDMTVHTPKSHEDIKALPLSETYNKLRKEISKIDGPEVLSSTKDKWTWGNGQATFGHLIGGYDAGYYGYLSSQVYSADMFYTVFKKDPMNGKEGRRYRHTVLERGGSQEEMQTLEDFLGRKPSTEAFYKELGLS</sequence>
<dbReference type="Proteomes" id="UP000572817">
    <property type="component" value="Unassembled WGS sequence"/>
</dbReference>
<dbReference type="Gene3D" id="1.10.1370.10">
    <property type="entry name" value="Neurolysin, domain 3"/>
    <property type="match status" value="1"/>
</dbReference>
<dbReference type="OrthoDB" id="534666at2759"/>
<comment type="caution">
    <text evidence="17">The sequence shown here is derived from an EMBL/GenBank/DDBJ whole genome shotgun (WGS) entry which is preliminary data.</text>
</comment>
<keyword evidence="11 13" id="KW-0862">Zinc</keyword>
<accession>A0A8H4MY52</accession>
<dbReference type="Pfam" id="PF26200">
    <property type="entry name" value="Rcat_RNF216"/>
    <property type="match status" value="1"/>
</dbReference>
<evidence type="ECO:0000259" key="16">
    <source>
        <dbReference type="PROSITE" id="PS51873"/>
    </source>
</evidence>
<dbReference type="PANTHER" id="PTHR11804">
    <property type="entry name" value="PROTEASE M3 THIMET OLIGOPEPTIDASE-RELATED"/>
    <property type="match status" value="1"/>
</dbReference>
<evidence type="ECO:0000256" key="3">
    <source>
        <dbReference type="ARBA" id="ARBA00022490"/>
    </source>
</evidence>
<keyword evidence="5" id="KW-0808">Transferase</keyword>
<dbReference type="SUPFAM" id="SSF57850">
    <property type="entry name" value="RING/U-box"/>
    <property type="match status" value="1"/>
</dbReference>
<evidence type="ECO:0000256" key="13">
    <source>
        <dbReference type="RuleBase" id="RU003435"/>
    </source>
</evidence>
<keyword evidence="6 13" id="KW-0479">Metal-binding</keyword>
<dbReference type="SUPFAM" id="SSF55486">
    <property type="entry name" value="Metalloproteases ('zincins'), catalytic domain"/>
    <property type="match status" value="1"/>
</dbReference>
<dbReference type="InterPro" id="IPR024077">
    <property type="entry name" value="Neurolysin/TOP_dom2"/>
</dbReference>
<keyword evidence="12 13" id="KW-0482">Metalloprotease</keyword>
<evidence type="ECO:0000256" key="9">
    <source>
        <dbReference type="ARBA" id="ARBA00022786"/>
    </source>
</evidence>
<dbReference type="Gene3D" id="3.40.390.10">
    <property type="entry name" value="Collagenase (Catalytic Domain)"/>
    <property type="match status" value="1"/>
</dbReference>
<feature type="region of interest" description="Disordered" evidence="14">
    <location>
        <begin position="1"/>
        <end position="59"/>
    </location>
</feature>
<keyword evidence="8" id="KW-0863">Zinc-finger</keyword>
<dbReference type="GO" id="GO:0008270">
    <property type="term" value="F:zinc ion binding"/>
    <property type="evidence" value="ECO:0007669"/>
    <property type="project" value="UniProtKB-KW"/>
</dbReference>
<keyword evidence="15" id="KW-0812">Transmembrane</keyword>
<dbReference type="PROSITE" id="PS51873">
    <property type="entry name" value="TRIAD"/>
    <property type="match status" value="1"/>
</dbReference>
<dbReference type="InterPro" id="IPR045090">
    <property type="entry name" value="Pept_M3A_M3B"/>
</dbReference>
<dbReference type="InterPro" id="IPR024080">
    <property type="entry name" value="Neurolysin/TOP_N"/>
</dbReference>
<keyword evidence="10 13" id="KW-0378">Hydrolase</keyword>
<feature type="transmembrane region" description="Helical" evidence="15">
    <location>
        <begin position="673"/>
        <end position="696"/>
    </location>
</feature>
<dbReference type="GO" id="GO:0005758">
    <property type="term" value="C:mitochondrial intermembrane space"/>
    <property type="evidence" value="ECO:0007669"/>
    <property type="project" value="TreeGrafter"/>
</dbReference>
<keyword evidence="18" id="KW-1185">Reference proteome</keyword>
<evidence type="ECO:0000256" key="4">
    <source>
        <dbReference type="ARBA" id="ARBA00022670"/>
    </source>
</evidence>
<dbReference type="CDD" id="cd20353">
    <property type="entry name" value="Rcat_RBR_RNF216"/>
    <property type="match status" value="1"/>
</dbReference>
<dbReference type="FunFam" id="1.20.1050.40:FF:000001">
    <property type="entry name" value="Thimet oligopeptidase 1"/>
    <property type="match status" value="1"/>
</dbReference>
<keyword evidence="4 13" id="KW-0645">Protease</keyword>
<feature type="transmembrane region" description="Helical" evidence="15">
    <location>
        <begin position="436"/>
        <end position="457"/>
    </location>
</feature>
<comment type="cofactor">
    <cofactor evidence="13">
        <name>Zn(2+)</name>
        <dbReference type="ChEBI" id="CHEBI:29105"/>
    </cofactor>
    <text evidence="13">Binds 1 zinc ion.</text>
</comment>
<dbReference type="GO" id="GO:0004222">
    <property type="term" value="F:metalloendopeptidase activity"/>
    <property type="evidence" value="ECO:0007669"/>
    <property type="project" value="InterPro"/>
</dbReference>
<dbReference type="InterPro" id="IPR001567">
    <property type="entry name" value="Pept_M3A_M3B_dom"/>
</dbReference>
<evidence type="ECO:0000256" key="15">
    <source>
        <dbReference type="SAM" id="Phobius"/>
    </source>
</evidence>
<dbReference type="EMBL" id="WWBZ02000062">
    <property type="protein sequence ID" value="KAF4303399.1"/>
    <property type="molecule type" value="Genomic_DNA"/>
</dbReference>
<dbReference type="GO" id="GO:0006518">
    <property type="term" value="P:peptide metabolic process"/>
    <property type="evidence" value="ECO:0007669"/>
    <property type="project" value="TreeGrafter"/>
</dbReference>
<keyword evidence="15" id="KW-1133">Transmembrane helix</keyword>
<evidence type="ECO:0000256" key="10">
    <source>
        <dbReference type="ARBA" id="ARBA00022801"/>
    </source>
</evidence>
<dbReference type="CDD" id="cd16630">
    <property type="entry name" value="RING-HC_RBR_RNF216"/>
    <property type="match status" value="1"/>
</dbReference>
<reference evidence="17" key="1">
    <citation type="submission" date="2020-04" db="EMBL/GenBank/DDBJ databases">
        <title>Genome Assembly and Annotation of Botryosphaeria dothidea sdau 11-99, a Latent Pathogen of Apple Fruit Ring Rot in China.</title>
        <authorList>
            <person name="Yu C."/>
            <person name="Diao Y."/>
            <person name="Lu Q."/>
            <person name="Zhao J."/>
            <person name="Cui S."/>
            <person name="Peng C."/>
            <person name="He B."/>
            <person name="Liu H."/>
        </authorList>
    </citation>
    <scope>NUCLEOTIDE SEQUENCE [LARGE SCALE GENOMIC DNA]</scope>
    <source>
        <strain evidence="17">Sdau11-99</strain>
    </source>
</reference>
<evidence type="ECO:0000256" key="12">
    <source>
        <dbReference type="ARBA" id="ARBA00023049"/>
    </source>
</evidence>
<dbReference type="InterPro" id="IPR047546">
    <property type="entry name" value="Rcat_RBR_RNF216"/>
</dbReference>
<gene>
    <name evidence="17" type="ORF">GTA08_BOTSDO09075</name>
</gene>
<evidence type="ECO:0000256" key="5">
    <source>
        <dbReference type="ARBA" id="ARBA00022679"/>
    </source>
</evidence>
<feature type="domain" description="RING-type" evidence="16">
    <location>
        <begin position="283"/>
        <end position="586"/>
    </location>
</feature>
<keyword evidence="3" id="KW-0963">Cytoplasm</keyword>
<dbReference type="InterPro" id="IPR058758">
    <property type="entry name" value="UBA_RNF216"/>
</dbReference>
<name>A0A8H4MY52_9PEZI</name>
<dbReference type="CDD" id="cd06455">
    <property type="entry name" value="M3A_TOP"/>
    <property type="match status" value="1"/>
</dbReference>